<feature type="region of interest" description="Disordered" evidence="3">
    <location>
        <begin position="1"/>
        <end position="55"/>
    </location>
</feature>
<name>A0A162IB14_9EURO</name>
<evidence type="ECO:0000256" key="3">
    <source>
        <dbReference type="SAM" id="MobiDB-lite"/>
    </source>
</evidence>
<evidence type="ECO:0000313" key="5">
    <source>
        <dbReference type="EMBL" id="KZZ90953.1"/>
    </source>
</evidence>
<dbReference type="PANTHER" id="PTHR10908">
    <property type="entry name" value="SEROTONIN N-ACETYLTRANSFERASE"/>
    <property type="match status" value="1"/>
</dbReference>
<dbReference type="Proteomes" id="UP000242877">
    <property type="component" value="Unassembled WGS sequence"/>
</dbReference>
<keyword evidence="2" id="KW-0012">Acyltransferase</keyword>
<keyword evidence="1 5" id="KW-0808">Transferase</keyword>
<dbReference type="OrthoDB" id="30840at2759"/>
<dbReference type="EMBL" id="AZGZ01000015">
    <property type="protein sequence ID" value="KZZ90953.1"/>
    <property type="molecule type" value="Genomic_DNA"/>
</dbReference>
<feature type="domain" description="N-acetyltransferase" evidence="4">
    <location>
        <begin position="176"/>
        <end position="310"/>
    </location>
</feature>
<evidence type="ECO:0000259" key="4">
    <source>
        <dbReference type="PROSITE" id="PS51186"/>
    </source>
</evidence>
<dbReference type="GO" id="GO:0005737">
    <property type="term" value="C:cytoplasm"/>
    <property type="evidence" value="ECO:0007669"/>
    <property type="project" value="TreeGrafter"/>
</dbReference>
<evidence type="ECO:0000256" key="2">
    <source>
        <dbReference type="ARBA" id="ARBA00023315"/>
    </source>
</evidence>
<dbReference type="PANTHER" id="PTHR10908:SF0">
    <property type="entry name" value="SEROTONIN N-ACETYLTRANSFERASE"/>
    <property type="match status" value="1"/>
</dbReference>
<dbReference type="Pfam" id="PF13673">
    <property type="entry name" value="Acetyltransf_10"/>
    <property type="match status" value="1"/>
</dbReference>
<dbReference type="InterPro" id="IPR000182">
    <property type="entry name" value="GNAT_dom"/>
</dbReference>
<dbReference type="CDD" id="cd04301">
    <property type="entry name" value="NAT_SF"/>
    <property type="match status" value="1"/>
</dbReference>
<sequence>MASLVQQQSQSGAEGGEDTNSGDALPISMPSAGLNAIHGRRRLSDAEDDEQSRTDCIHEGHNLKTADEGHEGFGNEGYPAEEDEEYVSVDNDDLPNYAWYLTGNQTHNKSKPTALDHLHPFVQLLSLSDLDSCVKVEEAFPPHKRCSKEKLRYRLTRCPELSLGVFSLPPKSEWRDGQRPERACLVAHIIATRTASPTVTDRSMELPDHWESKQTNSSISNPAVGHEEGGSTIAIHSLAVLKEHQGKKLGTMLMKAYVQRIKEAATAERVALIAHDHLIPFYESFGFCNKGKSACQFGGGGWFDMVLEFGEETDSEDSLSL</sequence>
<protein>
    <submittedName>
        <fullName evidence="5">Acetyltransferase</fullName>
    </submittedName>
</protein>
<accession>A0A162IB14</accession>
<dbReference type="GO" id="GO:0004059">
    <property type="term" value="F:aralkylamine N-acetyltransferase activity"/>
    <property type="evidence" value="ECO:0007669"/>
    <property type="project" value="TreeGrafter"/>
</dbReference>
<evidence type="ECO:0000313" key="6">
    <source>
        <dbReference type="Proteomes" id="UP000242877"/>
    </source>
</evidence>
<gene>
    <name evidence="5" type="ORF">AAP_03594</name>
</gene>
<feature type="compositionally biased region" description="Low complexity" evidence="3">
    <location>
        <begin position="1"/>
        <end position="11"/>
    </location>
</feature>
<comment type="caution">
    <text evidence="5">The sequence shown here is derived from an EMBL/GenBank/DDBJ whole genome shotgun (WGS) entry which is preliminary data.</text>
</comment>
<organism evidence="5 6">
    <name type="scientific">Ascosphaera apis ARSEF 7405</name>
    <dbReference type="NCBI Taxonomy" id="392613"/>
    <lineage>
        <taxon>Eukaryota</taxon>
        <taxon>Fungi</taxon>
        <taxon>Dikarya</taxon>
        <taxon>Ascomycota</taxon>
        <taxon>Pezizomycotina</taxon>
        <taxon>Eurotiomycetes</taxon>
        <taxon>Eurotiomycetidae</taxon>
        <taxon>Onygenales</taxon>
        <taxon>Ascosphaeraceae</taxon>
        <taxon>Ascosphaera</taxon>
    </lineage>
</organism>
<dbReference type="SUPFAM" id="SSF55729">
    <property type="entry name" value="Acyl-CoA N-acyltransferases (Nat)"/>
    <property type="match status" value="1"/>
</dbReference>
<reference evidence="5 6" key="1">
    <citation type="journal article" date="2016" name="Genome Biol. Evol.">
        <title>Divergent and convergent evolution of fungal pathogenicity.</title>
        <authorList>
            <person name="Shang Y."/>
            <person name="Xiao G."/>
            <person name="Zheng P."/>
            <person name="Cen K."/>
            <person name="Zhan S."/>
            <person name="Wang C."/>
        </authorList>
    </citation>
    <scope>NUCLEOTIDE SEQUENCE [LARGE SCALE GENOMIC DNA]</scope>
    <source>
        <strain evidence="5 6">ARSEF 7405</strain>
    </source>
</reference>
<dbReference type="AlphaFoldDB" id="A0A162IB14"/>
<keyword evidence="6" id="KW-1185">Reference proteome</keyword>
<dbReference type="InterPro" id="IPR051635">
    <property type="entry name" value="SNAT-like"/>
</dbReference>
<dbReference type="PROSITE" id="PS51186">
    <property type="entry name" value="GNAT"/>
    <property type="match status" value="1"/>
</dbReference>
<dbReference type="InterPro" id="IPR016181">
    <property type="entry name" value="Acyl_CoA_acyltransferase"/>
</dbReference>
<dbReference type="VEuPathDB" id="FungiDB:AAP_03594"/>
<dbReference type="Gene3D" id="3.40.630.30">
    <property type="match status" value="1"/>
</dbReference>
<proteinExistence type="predicted"/>
<evidence type="ECO:0000256" key="1">
    <source>
        <dbReference type="ARBA" id="ARBA00022679"/>
    </source>
</evidence>